<proteinExistence type="predicted"/>
<accession>A0A450Z438</accession>
<dbReference type="AlphaFoldDB" id="A0A450Z438"/>
<sequence length="77" mass="9308">MVFLERHFEIRKLFPIHDFFLEKRIRARIRTMKFKRTWITDNYRLNEPKCVQSNLPSHIAPPLIPRAETALTSSNNR</sequence>
<protein>
    <submittedName>
        <fullName evidence="1">Uncharacterized protein</fullName>
    </submittedName>
</protein>
<evidence type="ECO:0000313" key="1">
    <source>
        <dbReference type="EMBL" id="VFK48546.1"/>
    </source>
</evidence>
<reference evidence="1" key="1">
    <citation type="submission" date="2019-02" db="EMBL/GenBank/DDBJ databases">
        <authorList>
            <person name="Gruber-Vodicka R. H."/>
            <person name="Seah K. B. B."/>
        </authorList>
    </citation>
    <scope>NUCLEOTIDE SEQUENCE</scope>
    <source>
        <strain evidence="1">BECK_BZ125</strain>
    </source>
</reference>
<name>A0A450Z438_9GAMM</name>
<dbReference type="EMBL" id="CAADFT010000118">
    <property type="protein sequence ID" value="VFK48546.1"/>
    <property type="molecule type" value="Genomic_DNA"/>
</dbReference>
<organism evidence="1">
    <name type="scientific">Candidatus Kentrum sp. TC</name>
    <dbReference type="NCBI Taxonomy" id="2126339"/>
    <lineage>
        <taxon>Bacteria</taxon>
        <taxon>Pseudomonadati</taxon>
        <taxon>Pseudomonadota</taxon>
        <taxon>Gammaproteobacteria</taxon>
        <taxon>Candidatus Kentrum</taxon>
    </lineage>
</organism>
<gene>
    <name evidence="1" type="ORF">BECKTC1821E_GA0114239_11188</name>
</gene>